<gene>
    <name evidence="1" type="ORF">HPP92_003224</name>
</gene>
<evidence type="ECO:0000313" key="1">
    <source>
        <dbReference type="EMBL" id="KAG0498533.1"/>
    </source>
</evidence>
<sequence length="245" mass="26660">MRGKKAVVFCPFPAQILLGAWYRHGREGSSGMAKATVAVTVDWKFLSKLSGMTGLPSPSILSRLKLHFPSSSILSTLQLHLPRVGLQEAECRHRREAVKKSRIDMKFSVGAMGQWTADVALREDGGASNRDRPSCKCRSCVTKTPLETRCGSPCGLYNIRAYKSTVQANRDALDAELGWRGLLAHAIRMLQISNVNSTAISVAGDQAAPAMGSTTMEVKGPQTEDHVQPKKCTLIPRACFPHGEL</sequence>
<evidence type="ECO:0000313" key="2">
    <source>
        <dbReference type="Proteomes" id="UP000636800"/>
    </source>
</evidence>
<dbReference type="OrthoDB" id="443318at2759"/>
<dbReference type="EMBL" id="JADCNL010000001">
    <property type="protein sequence ID" value="KAG0498533.1"/>
    <property type="molecule type" value="Genomic_DNA"/>
</dbReference>
<dbReference type="Proteomes" id="UP000636800">
    <property type="component" value="Chromosome 1"/>
</dbReference>
<keyword evidence="2" id="KW-1185">Reference proteome</keyword>
<protein>
    <submittedName>
        <fullName evidence="1">Uncharacterized protein</fullName>
    </submittedName>
</protein>
<proteinExistence type="predicted"/>
<organism evidence="1 2">
    <name type="scientific">Vanilla planifolia</name>
    <name type="common">Vanilla</name>
    <dbReference type="NCBI Taxonomy" id="51239"/>
    <lineage>
        <taxon>Eukaryota</taxon>
        <taxon>Viridiplantae</taxon>
        <taxon>Streptophyta</taxon>
        <taxon>Embryophyta</taxon>
        <taxon>Tracheophyta</taxon>
        <taxon>Spermatophyta</taxon>
        <taxon>Magnoliopsida</taxon>
        <taxon>Liliopsida</taxon>
        <taxon>Asparagales</taxon>
        <taxon>Orchidaceae</taxon>
        <taxon>Vanilloideae</taxon>
        <taxon>Vanilleae</taxon>
        <taxon>Vanilla</taxon>
    </lineage>
</organism>
<name>A0A835VIP6_VANPL</name>
<accession>A0A835VIP6</accession>
<dbReference type="AlphaFoldDB" id="A0A835VIP6"/>
<comment type="caution">
    <text evidence="1">The sequence shown here is derived from an EMBL/GenBank/DDBJ whole genome shotgun (WGS) entry which is preliminary data.</text>
</comment>
<reference evidence="1 2" key="1">
    <citation type="journal article" date="2020" name="Nat. Food">
        <title>A phased Vanilla planifolia genome enables genetic improvement of flavour and production.</title>
        <authorList>
            <person name="Hasing T."/>
            <person name="Tang H."/>
            <person name="Brym M."/>
            <person name="Khazi F."/>
            <person name="Huang T."/>
            <person name="Chambers A.H."/>
        </authorList>
    </citation>
    <scope>NUCLEOTIDE SEQUENCE [LARGE SCALE GENOMIC DNA]</scope>
    <source>
        <tissue evidence="1">Leaf</tissue>
    </source>
</reference>